<keyword evidence="1" id="KW-1133">Transmembrane helix</keyword>
<feature type="transmembrane region" description="Helical" evidence="1">
    <location>
        <begin position="178"/>
        <end position="200"/>
    </location>
</feature>
<evidence type="ECO:0000256" key="1">
    <source>
        <dbReference type="SAM" id="Phobius"/>
    </source>
</evidence>
<evidence type="ECO:0000313" key="3">
    <source>
        <dbReference type="Proteomes" id="UP000444316"/>
    </source>
</evidence>
<feature type="transmembrane region" description="Helical" evidence="1">
    <location>
        <begin position="127"/>
        <end position="158"/>
    </location>
</feature>
<feature type="transmembrane region" description="Helical" evidence="1">
    <location>
        <begin position="209"/>
        <end position="227"/>
    </location>
</feature>
<dbReference type="Proteomes" id="UP000444316">
    <property type="component" value="Unassembled WGS sequence"/>
</dbReference>
<accession>A0A845HUL0</accession>
<gene>
    <name evidence="2" type="ORF">GTP23_06535</name>
</gene>
<evidence type="ECO:0000313" key="2">
    <source>
        <dbReference type="EMBL" id="MYN44730.1"/>
    </source>
</evidence>
<organism evidence="2 3">
    <name type="scientific">Duganella fentianensis</name>
    <dbReference type="NCBI Taxonomy" id="2692177"/>
    <lineage>
        <taxon>Bacteria</taxon>
        <taxon>Pseudomonadati</taxon>
        <taxon>Pseudomonadota</taxon>
        <taxon>Betaproteobacteria</taxon>
        <taxon>Burkholderiales</taxon>
        <taxon>Oxalobacteraceae</taxon>
        <taxon>Telluria group</taxon>
        <taxon>Duganella</taxon>
    </lineage>
</organism>
<feature type="transmembrane region" description="Helical" evidence="1">
    <location>
        <begin position="285"/>
        <end position="308"/>
    </location>
</feature>
<dbReference type="EMBL" id="WWCL01000001">
    <property type="protein sequence ID" value="MYN44730.1"/>
    <property type="molecule type" value="Genomic_DNA"/>
</dbReference>
<feature type="transmembrane region" description="Helical" evidence="1">
    <location>
        <begin position="20"/>
        <end position="40"/>
    </location>
</feature>
<name>A0A845HUL0_9BURK</name>
<keyword evidence="1" id="KW-0472">Membrane</keyword>
<protein>
    <submittedName>
        <fullName evidence="2">Uncharacterized protein</fullName>
    </submittedName>
</protein>
<comment type="caution">
    <text evidence="2">The sequence shown here is derived from an EMBL/GenBank/DDBJ whole genome shotgun (WGS) entry which is preliminary data.</text>
</comment>
<keyword evidence="1" id="KW-0812">Transmembrane</keyword>
<sequence length="317" mass="34650">MNTMKWLLKREMWENKGMLLWTPIVVAAVVAILAITSILLGKDASFAEAQETFSIGTITIEGKARAVMIETIAQGYIMAALPVLALLSLLVFFYCLGALHDERRDRSLLFWKSLPVSDTATVASKAILALVVAPLITILVAIVLALTILVTGCGLLLSHGTNLFGGLLLNPDLYLSPLRLLSLLPVYILWALPTVGWLLMVSSMARSKVFLWAVGTPVITSLLLMWADRMLHLGLDAGWFTANVTNRILLGAIPGSWMGFEAHNVQQHLSAQHLPPLESAYYASWHTLTGASVWLGAVAGLVMLAIAVRMRQRREEV</sequence>
<reference evidence="2" key="1">
    <citation type="submission" date="2019-12" db="EMBL/GenBank/DDBJ databases">
        <title>Novel species isolated from a subtropical stream in China.</title>
        <authorList>
            <person name="Lu H."/>
        </authorList>
    </citation>
    <scope>NUCLEOTIDE SEQUENCE [LARGE SCALE GENOMIC DNA]</scope>
    <source>
        <strain evidence="2">FT93W</strain>
    </source>
</reference>
<feature type="transmembrane region" description="Helical" evidence="1">
    <location>
        <begin position="76"/>
        <end position="99"/>
    </location>
</feature>
<dbReference type="AlphaFoldDB" id="A0A845HUL0"/>
<proteinExistence type="predicted"/>
<keyword evidence="3" id="KW-1185">Reference proteome</keyword>
<dbReference type="RefSeq" id="WP_161034337.1">
    <property type="nucleotide sequence ID" value="NZ_WWCL01000001.1"/>
</dbReference>